<dbReference type="Pfam" id="PF12893">
    <property type="entry name" value="Lumazine_bd_2"/>
    <property type="match status" value="1"/>
</dbReference>
<reference evidence="1 2" key="1">
    <citation type="submission" date="2014-02" db="EMBL/GenBank/DDBJ databases">
        <title>The genome sequence of Colletotrichum simmondsii CBS122122.</title>
        <authorList>
            <person name="Baroncelli R."/>
            <person name="Thon M.R."/>
        </authorList>
    </citation>
    <scope>NUCLEOTIDE SEQUENCE [LARGE SCALE GENOMIC DNA]</scope>
    <source>
        <strain evidence="1 2">CBS122122</strain>
    </source>
</reference>
<protein>
    <recommendedName>
        <fullName evidence="3">Lumazine-binding protein</fullName>
    </recommendedName>
</protein>
<dbReference type="AlphaFoldDB" id="A0A135RRM9"/>
<dbReference type="InterPro" id="IPR032710">
    <property type="entry name" value="NTF2-like_dom_sf"/>
</dbReference>
<dbReference type="Proteomes" id="UP000070328">
    <property type="component" value="Unassembled WGS sequence"/>
</dbReference>
<sequence length="130" mass="14318">MSKNIKTIPTSEYDEVIKTVQYYVDSVAKADRVLLDPAFHKDATMTGWAPADGTLSLGSYTNLHAFFDTYGTSASLKTRCDVIGITPTTAVVKVDMENTPDGPAYTDFHTLIKFDGGWKIIAKVFHAYES</sequence>
<dbReference type="OrthoDB" id="3794857at2759"/>
<name>A0A135RRM9_9PEZI</name>
<keyword evidence="2" id="KW-1185">Reference proteome</keyword>
<organism evidence="1 2">
    <name type="scientific">Colletotrichum simmondsii</name>
    <dbReference type="NCBI Taxonomy" id="703756"/>
    <lineage>
        <taxon>Eukaryota</taxon>
        <taxon>Fungi</taxon>
        <taxon>Dikarya</taxon>
        <taxon>Ascomycota</taxon>
        <taxon>Pezizomycotina</taxon>
        <taxon>Sordariomycetes</taxon>
        <taxon>Hypocreomycetidae</taxon>
        <taxon>Glomerellales</taxon>
        <taxon>Glomerellaceae</taxon>
        <taxon>Colletotrichum</taxon>
        <taxon>Colletotrichum acutatum species complex</taxon>
    </lineage>
</organism>
<evidence type="ECO:0000313" key="1">
    <source>
        <dbReference type="EMBL" id="KXH26209.1"/>
    </source>
</evidence>
<proteinExistence type="predicted"/>
<dbReference type="Gene3D" id="3.10.450.50">
    <property type="match status" value="1"/>
</dbReference>
<evidence type="ECO:0008006" key="3">
    <source>
        <dbReference type="Google" id="ProtNLM"/>
    </source>
</evidence>
<accession>A0A135RRM9</accession>
<dbReference type="SUPFAM" id="SSF54427">
    <property type="entry name" value="NTF2-like"/>
    <property type="match status" value="1"/>
</dbReference>
<dbReference type="EMBL" id="JFBX01000876">
    <property type="protein sequence ID" value="KXH26209.1"/>
    <property type="molecule type" value="Genomic_DNA"/>
</dbReference>
<comment type="caution">
    <text evidence="1">The sequence shown here is derived from an EMBL/GenBank/DDBJ whole genome shotgun (WGS) entry which is preliminary data.</text>
</comment>
<dbReference type="InterPro" id="IPR039437">
    <property type="entry name" value="FrzH/put_lumazine-bd"/>
</dbReference>
<evidence type="ECO:0000313" key="2">
    <source>
        <dbReference type="Proteomes" id="UP000070328"/>
    </source>
</evidence>
<gene>
    <name evidence="1" type="ORF">CSIM01_03587</name>
</gene>